<reference evidence="5 6" key="1">
    <citation type="submission" date="2020-07" db="EMBL/GenBank/DDBJ databases">
        <title>Sequencing the genomes of 1000 actinobacteria strains.</title>
        <authorList>
            <person name="Klenk H.-P."/>
        </authorList>
    </citation>
    <scope>NUCLEOTIDE SEQUENCE [LARGE SCALE GENOMIC DNA]</scope>
    <source>
        <strain evidence="5 6">DSM 103833</strain>
    </source>
</reference>
<evidence type="ECO:0000256" key="2">
    <source>
        <dbReference type="ARBA" id="ARBA00022679"/>
    </source>
</evidence>
<evidence type="ECO:0000313" key="6">
    <source>
        <dbReference type="Proteomes" id="UP000530424"/>
    </source>
</evidence>
<evidence type="ECO:0000313" key="5">
    <source>
        <dbReference type="EMBL" id="NYJ00268.1"/>
    </source>
</evidence>
<dbReference type="RefSeq" id="WP_179666885.1">
    <property type="nucleotide sequence ID" value="NZ_JACCFP010000001.1"/>
</dbReference>
<name>A0A853C0X6_9ACTN</name>
<dbReference type="AlphaFoldDB" id="A0A853C0X6"/>
<keyword evidence="2 5" id="KW-0808">Transferase</keyword>
<feature type="domain" description="Carbohydrate kinase PfkB" evidence="4">
    <location>
        <begin position="159"/>
        <end position="330"/>
    </location>
</feature>
<dbReference type="InterPro" id="IPR052700">
    <property type="entry name" value="Carb_kinase_PfkB-like"/>
</dbReference>
<dbReference type="EMBL" id="JACCFP010000001">
    <property type="protein sequence ID" value="NYJ00268.1"/>
    <property type="molecule type" value="Genomic_DNA"/>
</dbReference>
<comment type="caution">
    <text evidence="5">The sequence shown here is derived from an EMBL/GenBank/DDBJ whole genome shotgun (WGS) entry which is preliminary data.</text>
</comment>
<evidence type="ECO:0000256" key="3">
    <source>
        <dbReference type="ARBA" id="ARBA00022777"/>
    </source>
</evidence>
<proteinExistence type="inferred from homology"/>
<dbReference type="Proteomes" id="UP000530424">
    <property type="component" value="Unassembled WGS sequence"/>
</dbReference>
<evidence type="ECO:0000256" key="1">
    <source>
        <dbReference type="ARBA" id="ARBA00010688"/>
    </source>
</evidence>
<evidence type="ECO:0000259" key="4">
    <source>
        <dbReference type="Pfam" id="PF00294"/>
    </source>
</evidence>
<protein>
    <submittedName>
        <fullName evidence="5">2-dehydro-3-deoxygluconokinase</fullName>
        <ecNumber evidence="5">2.7.1.45</ecNumber>
    </submittedName>
</protein>
<gene>
    <name evidence="5" type="ORF">HNR19_000966</name>
</gene>
<accession>A0A853C0X6</accession>
<keyword evidence="6" id="KW-1185">Reference proteome</keyword>
<dbReference type="PANTHER" id="PTHR43320">
    <property type="entry name" value="SUGAR KINASE"/>
    <property type="match status" value="1"/>
</dbReference>
<dbReference type="Pfam" id="PF00294">
    <property type="entry name" value="PfkB"/>
    <property type="match status" value="1"/>
</dbReference>
<dbReference type="InterPro" id="IPR011611">
    <property type="entry name" value="PfkB_dom"/>
</dbReference>
<dbReference type="SUPFAM" id="SSF53613">
    <property type="entry name" value="Ribokinase-like"/>
    <property type="match status" value="1"/>
</dbReference>
<dbReference type="PANTHER" id="PTHR43320:SF2">
    <property type="entry name" value="2-DEHYDRO-3-DEOXYGLUCONOKINASE_2-DEHYDRO-3-DEOXYGALACTONOKINASE"/>
    <property type="match status" value="1"/>
</dbReference>
<sequence length="350" mass="36927">MIEIRPAGECDFDVVALGEVMLRLDPGEQRIRTARRFDVWEGGGEYNVARALSSVFGLRASAVTALVDNEVGRLIEGLVRQGGVDTSLIQWVPFDGIGRRARNGINFTERGFGVRAALGVSDRAGTAISNLPPGAVDWDDLFGRRGVRWLHTGGVFAGLSEHSADVAEEAMAAAHRHGTVVSYDTNYRPSLWVDRGGPESAREVNLRLAPHVDVLIGNASDFSAEPAQDFATAAPALAERMPWLEVIASTRRTVHSASDNDWQGVAWSPGTGVVTSTARDHLAVLDRVGGGDGFASGLLYGLLHGEDLAAAVELGAAHGALAMTTPGDASMATLAEVRALADGGTAGVRR</sequence>
<dbReference type="CDD" id="cd01166">
    <property type="entry name" value="KdgK"/>
    <property type="match status" value="1"/>
</dbReference>
<organism evidence="5 6">
    <name type="scientific">Nocardioides thalensis</name>
    <dbReference type="NCBI Taxonomy" id="1914755"/>
    <lineage>
        <taxon>Bacteria</taxon>
        <taxon>Bacillati</taxon>
        <taxon>Actinomycetota</taxon>
        <taxon>Actinomycetes</taxon>
        <taxon>Propionibacteriales</taxon>
        <taxon>Nocardioidaceae</taxon>
        <taxon>Nocardioides</taxon>
    </lineage>
</organism>
<dbReference type="GO" id="GO:0008673">
    <property type="term" value="F:2-dehydro-3-deoxygluconokinase activity"/>
    <property type="evidence" value="ECO:0007669"/>
    <property type="project" value="UniProtKB-EC"/>
</dbReference>
<dbReference type="InterPro" id="IPR029056">
    <property type="entry name" value="Ribokinase-like"/>
</dbReference>
<dbReference type="Gene3D" id="3.40.1190.20">
    <property type="match status" value="1"/>
</dbReference>
<dbReference type="EC" id="2.7.1.45" evidence="5"/>
<keyword evidence="3 5" id="KW-0418">Kinase</keyword>
<comment type="similarity">
    <text evidence="1">Belongs to the carbohydrate kinase PfkB family.</text>
</comment>